<dbReference type="Proteomes" id="UP000012081">
    <property type="component" value="Unassembled WGS sequence"/>
</dbReference>
<dbReference type="Pfam" id="PF14398">
    <property type="entry name" value="ATPgrasp_YheCD"/>
    <property type="match status" value="1"/>
</dbReference>
<dbReference type="GeneID" id="89498683"/>
<accession>M8DF92</accession>
<evidence type="ECO:0000313" key="2">
    <source>
        <dbReference type="Proteomes" id="UP000012081"/>
    </source>
</evidence>
<organism evidence="1 2">
    <name type="scientific">Brevibacillus borstelensis AK1</name>
    <dbReference type="NCBI Taxonomy" id="1300222"/>
    <lineage>
        <taxon>Bacteria</taxon>
        <taxon>Bacillati</taxon>
        <taxon>Bacillota</taxon>
        <taxon>Bacilli</taxon>
        <taxon>Bacillales</taxon>
        <taxon>Paenibacillaceae</taxon>
        <taxon>Brevibacillus</taxon>
    </lineage>
</organism>
<evidence type="ECO:0008006" key="3">
    <source>
        <dbReference type="Google" id="ProtNLM"/>
    </source>
</evidence>
<dbReference type="SUPFAM" id="SSF56059">
    <property type="entry name" value="Glutathione synthetase ATP-binding domain-like"/>
    <property type="match status" value="1"/>
</dbReference>
<sequence length="370" mass="41884">MSKKPVIGILTWREGKRFGEPGYLRRLVTAGKRMGAETFLFSHQDVNTAEKKIRGFVPAKGGGWESRLFPWPEVVIDRYRKREDAYMRLRHGGVFQFANSPFGKKWRVTELLAKDDRVKRWIPETYVYAKGKVKAMLDRYPIVYVKPGNGTGGRSIVKISQAGKHFLIQGRDRRLQRRKASFATRDGVESWIQKWVREQRIRDGNFLVQQGLDLSLVPGRVADVRLLIQKNSAGEWEVTGSGVRLGETGSSISNLHGGGKAISFQSFVGKRFGPERTKLIQQECHRMAHEIASVLEEKFGRMMEFGLDVGVDVAGRVWLIEVNPKPGREIFRQMGDTRTYEEAIARPVSFALHLINSGQVQTKGGRKTGA</sequence>
<dbReference type="STRING" id="1300222.I532_14783"/>
<proteinExistence type="predicted"/>
<dbReference type="InterPro" id="IPR026838">
    <property type="entry name" value="YheC/D"/>
</dbReference>
<dbReference type="RefSeq" id="WP_003389159.1">
    <property type="nucleotide sequence ID" value="NZ_APBN01000005.1"/>
</dbReference>
<dbReference type="EMBL" id="APBN01000005">
    <property type="protein sequence ID" value="EMT52118.1"/>
    <property type="molecule type" value="Genomic_DNA"/>
</dbReference>
<protein>
    <recommendedName>
        <fullName evidence="3">ATP-grasp domain-containing protein</fullName>
    </recommendedName>
</protein>
<keyword evidence="2" id="KW-1185">Reference proteome</keyword>
<name>M8DF92_9BACL</name>
<dbReference type="Gene3D" id="3.30.470.20">
    <property type="entry name" value="ATP-grasp fold, B domain"/>
    <property type="match status" value="1"/>
</dbReference>
<dbReference type="AlphaFoldDB" id="M8DF92"/>
<gene>
    <name evidence="1" type="ORF">I532_14783</name>
</gene>
<reference evidence="1 2" key="1">
    <citation type="submission" date="2013-03" db="EMBL/GenBank/DDBJ databases">
        <title>Assembly of a new bacterial strain Brevibacillus borstelensis AK1.</title>
        <authorList>
            <person name="Rajan I."/>
            <person name="PoliReddy D."/>
            <person name="Sugumar T."/>
            <person name="Rathinam K."/>
            <person name="Alqarawi S."/>
            <person name="Khalil A.B."/>
            <person name="Sivakumar N."/>
        </authorList>
    </citation>
    <scope>NUCLEOTIDE SEQUENCE [LARGE SCALE GENOMIC DNA]</scope>
    <source>
        <strain evidence="1 2">AK1</strain>
    </source>
</reference>
<dbReference type="OrthoDB" id="7869153at2"/>
<comment type="caution">
    <text evidence="1">The sequence shown here is derived from an EMBL/GenBank/DDBJ whole genome shotgun (WGS) entry which is preliminary data.</text>
</comment>
<dbReference type="PATRIC" id="fig|1300222.3.peg.3091"/>
<evidence type="ECO:0000313" key="1">
    <source>
        <dbReference type="EMBL" id="EMT52118.1"/>
    </source>
</evidence>